<feature type="binding site" evidence="4">
    <location>
        <position position="34"/>
    </location>
    <ligand>
        <name>substrate</name>
    </ligand>
</feature>
<proteinExistence type="predicted"/>
<feature type="compositionally biased region" description="Acidic residues" evidence="8">
    <location>
        <begin position="171"/>
        <end position="181"/>
    </location>
</feature>
<dbReference type="SUPFAM" id="SSF54197">
    <property type="entry name" value="HIT-like"/>
    <property type="match status" value="1"/>
</dbReference>
<feature type="region of interest" description="Disordered" evidence="8">
    <location>
        <begin position="126"/>
        <end position="181"/>
    </location>
</feature>
<evidence type="ECO:0000256" key="1">
    <source>
        <dbReference type="ARBA" id="ARBA00022741"/>
    </source>
</evidence>
<reference evidence="10 11" key="2">
    <citation type="submission" date="2015-05" db="EMBL/GenBank/DDBJ databases">
        <title>Distinctive expansion of gene families associated with plant cell wall degradation and secondary metabolism in the genomes of grapevine trunk pathogens.</title>
        <authorList>
            <person name="Lawrence D.P."/>
            <person name="Travadon R."/>
            <person name="Rolshausen P.E."/>
            <person name="Baumgartner K."/>
        </authorList>
    </citation>
    <scope>NUCLEOTIDE SEQUENCE [LARGE SCALE GENOMIC DNA]</scope>
    <source>
        <strain evidence="10">DS831</strain>
    </source>
</reference>
<comment type="cofactor">
    <cofactor evidence="7">
        <name>Mn(2+)</name>
        <dbReference type="ChEBI" id="CHEBI:29035"/>
    </cofactor>
</comment>
<comment type="catalytic activity">
    <reaction evidence="7">
        <text>P(1),P(3)-bis(5'-adenosyl) triphosphate + H2O = AMP + ADP + 2 H(+)</text>
        <dbReference type="Rhea" id="RHEA:13893"/>
        <dbReference type="ChEBI" id="CHEBI:15377"/>
        <dbReference type="ChEBI" id="CHEBI:15378"/>
        <dbReference type="ChEBI" id="CHEBI:58529"/>
        <dbReference type="ChEBI" id="CHEBI:456215"/>
        <dbReference type="ChEBI" id="CHEBI:456216"/>
        <dbReference type="EC" id="3.6.1.29"/>
    </reaction>
</comment>
<feature type="short sequence motif" description="Histidine triad motif" evidence="6">
    <location>
        <begin position="101"/>
        <end position="105"/>
    </location>
</feature>
<evidence type="ECO:0000256" key="8">
    <source>
        <dbReference type="SAM" id="MobiDB-lite"/>
    </source>
</evidence>
<comment type="caution">
    <text evidence="10">The sequence shown here is derived from an EMBL/GenBank/DDBJ whole genome shotgun (WGS) entry which is preliminary data.</text>
</comment>
<evidence type="ECO:0000256" key="3">
    <source>
        <dbReference type="PIRSR" id="PIRSR639383-1"/>
    </source>
</evidence>
<keyword evidence="1 7" id="KW-0547">Nucleotide-binding</keyword>
<protein>
    <recommendedName>
        <fullName evidence="7">Bis(5'-adenosyl)-triphosphatase</fullName>
        <ecNumber evidence="7">3.6.1.29</ecNumber>
    </recommendedName>
</protein>
<dbReference type="CDD" id="cd01275">
    <property type="entry name" value="FHIT"/>
    <property type="match status" value="1"/>
</dbReference>
<feature type="binding site" evidence="4">
    <location>
        <position position="90"/>
    </location>
    <ligand>
        <name>substrate</name>
    </ligand>
</feature>
<accession>A0A0G2DPZ8</accession>
<sequence>MPPHPLTHLPIHFGPFIVTPQVFHLTPLSYALVNLKPLLPGHVLVCPRRVVPRFTSLTSAEVTDLFATAQRVSRVIERVYGSHALNIAIQDGRAAGQSVEHVHCHIIPRHDADMEAKGGGDKLYDMMEGEEGDVGGELRRRQDGEKQRKFVGPDADRKPRSDEEMSKEAEMLAEEMEKEVD</sequence>
<dbReference type="GO" id="GO:0000166">
    <property type="term" value="F:nucleotide binding"/>
    <property type="evidence" value="ECO:0007669"/>
    <property type="project" value="UniProtKB-KW"/>
</dbReference>
<feature type="domain" description="HIT" evidence="9">
    <location>
        <begin position="30"/>
        <end position="116"/>
    </location>
</feature>
<organism evidence="10 11">
    <name type="scientific">Diplodia seriata</name>
    <dbReference type="NCBI Taxonomy" id="420778"/>
    <lineage>
        <taxon>Eukaryota</taxon>
        <taxon>Fungi</taxon>
        <taxon>Dikarya</taxon>
        <taxon>Ascomycota</taxon>
        <taxon>Pezizomycotina</taxon>
        <taxon>Dothideomycetes</taxon>
        <taxon>Dothideomycetes incertae sedis</taxon>
        <taxon>Botryosphaeriales</taxon>
        <taxon>Botryosphaeriaceae</taxon>
        <taxon>Diplodia</taxon>
    </lineage>
</organism>
<feature type="site" description="Important for induction of apoptosis" evidence="5">
    <location>
        <position position="124"/>
    </location>
</feature>
<dbReference type="InterPro" id="IPR011146">
    <property type="entry name" value="HIT-like"/>
</dbReference>
<dbReference type="PANTHER" id="PTHR46243">
    <property type="entry name" value="BIS(5'-ADENOSYL)-TRIPHOSPHATASE"/>
    <property type="match status" value="1"/>
</dbReference>
<name>A0A0G2DPZ8_9PEZI</name>
<feature type="active site" description="Tele-AMP-histidine intermediate" evidence="3">
    <location>
        <position position="103"/>
    </location>
</feature>
<evidence type="ECO:0000313" key="11">
    <source>
        <dbReference type="Proteomes" id="UP000034182"/>
    </source>
</evidence>
<dbReference type="EMBL" id="LAQI01000404">
    <property type="protein sequence ID" value="KKY13122.1"/>
    <property type="molecule type" value="Genomic_DNA"/>
</dbReference>
<dbReference type="PANTHER" id="PTHR46243:SF1">
    <property type="entry name" value="BIS(5'-ADENOSYL)-TRIPHOSPHATASE"/>
    <property type="match status" value="1"/>
</dbReference>
<dbReference type="Proteomes" id="UP000034182">
    <property type="component" value="Unassembled WGS sequence"/>
</dbReference>
<evidence type="ECO:0000256" key="7">
    <source>
        <dbReference type="RuleBase" id="RU366076"/>
    </source>
</evidence>
<feature type="compositionally biased region" description="Basic and acidic residues" evidence="8">
    <location>
        <begin position="136"/>
        <end position="148"/>
    </location>
</feature>
<gene>
    <name evidence="10" type="ORF">UCDDS831_g09289</name>
</gene>
<dbReference type="InterPro" id="IPR039383">
    <property type="entry name" value="FHIT"/>
</dbReference>
<dbReference type="EC" id="3.6.1.29" evidence="7"/>
<dbReference type="AlphaFoldDB" id="A0A0G2DPZ8"/>
<dbReference type="FunFam" id="3.30.428.10:FF:000011">
    <property type="entry name" value="Fragile histidine triad"/>
    <property type="match status" value="1"/>
</dbReference>
<dbReference type="PROSITE" id="PS51084">
    <property type="entry name" value="HIT_2"/>
    <property type="match status" value="1"/>
</dbReference>
<dbReference type="GO" id="GO:0047710">
    <property type="term" value="F:bis(5'-adenosyl)-triphosphatase activity"/>
    <property type="evidence" value="ECO:0007669"/>
    <property type="project" value="UniProtKB-UniRule"/>
</dbReference>
<evidence type="ECO:0000313" key="10">
    <source>
        <dbReference type="EMBL" id="KKY13122.1"/>
    </source>
</evidence>
<keyword evidence="2 7" id="KW-0378">Hydrolase</keyword>
<dbReference type="Gene3D" id="3.30.428.10">
    <property type="entry name" value="HIT-like"/>
    <property type="match status" value="1"/>
</dbReference>
<evidence type="ECO:0000256" key="4">
    <source>
        <dbReference type="PIRSR" id="PIRSR639383-2"/>
    </source>
</evidence>
<dbReference type="Pfam" id="PF01230">
    <property type="entry name" value="HIT"/>
    <property type="match status" value="1"/>
</dbReference>
<evidence type="ECO:0000259" key="9">
    <source>
        <dbReference type="PROSITE" id="PS51084"/>
    </source>
</evidence>
<dbReference type="InterPro" id="IPR051884">
    <property type="entry name" value="Bis(5'-adenosyl)-TPase_reg"/>
</dbReference>
<evidence type="ECO:0000256" key="5">
    <source>
        <dbReference type="PIRSR" id="PIRSR639383-3"/>
    </source>
</evidence>
<evidence type="ECO:0000256" key="6">
    <source>
        <dbReference type="PROSITE-ProRule" id="PRU00464"/>
    </source>
</evidence>
<feature type="binding site" evidence="4">
    <location>
        <position position="105"/>
    </location>
    <ligand>
        <name>substrate</name>
    </ligand>
</feature>
<feature type="compositionally biased region" description="Basic and acidic residues" evidence="8">
    <location>
        <begin position="154"/>
        <end position="170"/>
    </location>
</feature>
<dbReference type="InterPro" id="IPR036265">
    <property type="entry name" value="HIT-like_sf"/>
</dbReference>
<reference evidence="10 11" key="1">
    <citation type="submission" date="2015-03" db="EMBL/GenBank/DDBJ databases">
        <authorList>
            <person name="Morales-Cruz A."/>
            <person name="Amrine K.C."/>
            <person name="Cantu D."/>
        </authorList>
    </citation>
    <scope>NUCLEOTIDE SEQUENCE [LARGE SCALE GENOMIC DNA]</scope>
    <source>
        <strain evidence="10">DS831</strain>
    </source>
</reference>
<evidence type="ECO:0000256" key="2">
    <source>
        <dbReference type="ARBA" id="ARBA00022801"/>
    </source>
</evidence>
<feature type="binding site" evidence="4">
    <location>
        <begin position="96"/>
        <end position="99"/>
    </location>
    <ligand>
        <name>substrate</name>
    </ligand>
</feature>